<reference evidence="2 3" key="1">
    <citation type="submission" date="2016-05" db="EMBL/GenBank/DDBJ databases">
        <title>Comparative analysis of secretome profiles of manganese(II)-oxidizing ascomycete fungi.</title>
        <authorList>
            <consortium name="DOE Joint Genome Institute"/>
            <person name="Zeiner C.A."/>
            <person name="Purvine S.O."/>
            <person name="Zink E.M."/>
            <person name="Wu S."/>
            <person name="Pasa-Tolic L."/>
            <person name="Chaput D.L."/>
            <person name="Haridas S."/>
            <person name="Grigoriev I.V."/>
            <person name="Santelli C.M."/>
            <person name="Hansel C.M."/>
        </authorList>
    </citation>
    <scope>NUCLEOTIDE SEQUENCE [LARGE SCALE GENOMIC DNA]</scope>
    <source>
        <strain evidence="2 3">AP3s5-JAC2a</strain>
    </source>
</reference>
<dbReference type="Proteomes" id="UP000077069">
    <property type="component" value="Unassembled WGS sequence"/>
</dbReference>
<name>A0A177CIF5_9PLEO</name>
<dbReference type="EMBL" id="KV441551">
    <property type="protein sequence ID" value="OAG06629.1"/>
    <property type="molecule type" value="Genomic_DNA"/>
</dbReference>
<dbReference type="STRING" id="1460663.A0A177CIF5"/>
<dbReference type="OrthoDB" id="20872at2759"/>
<evidence type="ECO:0000313" key="3">
    <source>
        <dbReference type="Proteomes" id="UP000077069"/>
    </source>
</evidence>
<evidence type="ECO:0000313" key="2">
    <source>
        <dbReference type="EMBL" id="OAG06629.1"/>
    </source>
</evidence>
<evidence type="ECO:0000259" key="1">
    <source>
        <dbReference type="Pfam" id="PF14479"/>
    </source>
</evidence>
<dbReference type="AlphaFoldDB" id="A0A177CIF5"/>
<feature type="domain" description="Prion-inhibition and propagation HeLo" evidence="1">
    <location>
        <begin position="5"/>
        <end position="206"/>
    </location>
</feature>
<dbReference type="PANTHER" id="PTHR37542:SF3">
    <property type="entry name" value="PRION-INHIBITION AND PROPAGATION HELO DOMAIN-CONTAINING PROTEIN"/>
    <property type="match status" value="1"/>
</dbReference>
<dbReference type="Pfam" id="PF14479">
    <property type="entry name" value="HeLo"/>
    <property type="match status" value="1"/>
</dbReference>
<keyword evidence="3" id="KW-1185">Reference proteome</keyword>
<proteinExistence type="predicted"/>
<dbReference type="InterPro" id="IPR038305">
    <property type="entry name" value="HeLo_sf"/>
</dbReference>
<sequence>MEPVGLTVGVVSLASLFNNAVDCFEYVQLGRNIGKDFQTSMLKLDNARLRLSRWGKAVSLSGDIAEVQSLESTALSAEDVPVAESLLGKILDLFADAEEVSVKFKSRAVATDSSLIVHDAQTDLDLVHRTLHEKMRDLSIRRQNKTPLRHKVKWALYEKKHFQRLIEDIIELVNALVETFPAVRQAQRDLCSVEASEIGTNGSLSALESVIAGQDEDLQAAISAILKSNGVTNTWNNRNSKIGEQVGTKNVYGNQNITV</sequence>
<dbReference type="PANTHER" id="PTHR37542">
    <property type="entry name" value="HELO DOMAIN-CONTAINING PROTEIN-RELATED"/>
    <property type="match status" value="1"/>
</dbReference>
<protein>
    <recommendedName>
        <fullName evidence="1">Prion-inhibition and propagation HeLo domain-containing protein</fullName>
    </recommendedName>
</protein>
<dbReference type="GeneID" id="28761631"/>
<dbReference type="InterPro" id="IPR029498">
    <property type="entry name" value="HeLo_dom"/>
</dbReference>
<organism evidence="2 3">
    <name type="scientific">Paraphaeosphaeria sporulosa</name>
    <dbReference type="NCBI Taxonomy" id="1460663"/>
    <lineage>
        <taxon>Eukaryota</taxon>
        <taxon>Fungi</taxon>
        <taxon>Dikarya</taxon>
        <taxon>Ascomycota</taxon>
        <taxon>Pezizomycotina</taxon>
        <taxon>Dothideomycetes</taxon>
        <taxon>Pleosporomycetidae</taxon>
        <taxon>Pleosporales</taxon>
        <taxon>Massarineae</taxon>
        <taxon>Didymosphaeriaceae</taxon>
        <taxon>Paraphaeosphaeria</taxon>
    </lineage>
</organism>
<gene>
    <name evidence="2" type="ORF">CC84DRAFT_1162983</name>
</gene>
<accession>A0A177CIF5</accession>
<dbReference type="Gene3D" id="1.20.120.1020">
    <property type="entry name" value="Prion-inhibition and propagation, HeLo domain"/>
    <property type="match status" value="1"/>
</dbReference>
<dbReference type="InParanoid" id="A0A177CIF5"/>
<dbReference type="RefSeq" id="XP_018036994.1">
    <property type="nucleotide sequence ID" value="XM_018178145.1"/>
</dbReference>